<dbReference type="OrthoDB" id="6310376at2759"/>
<reference evidence="2 3" key="2">
    <citation type="submission" date="2018-11" db="EMBL/GenBank/DDBJ databases">
        <authorList>
            <consortium name="Pathogen Informatics"/>
        </authorList>
    </citation>
    <scope>NUCLEOTIDE SEQUENCE [LARGE SCALE GENOMIC DNA]</scope>
    <source>
        <strain evidence="2 3">NST_G2</strain>
    </source>
</reference>
<dbReference type="EMBL" id="UYSU01034023">
    <property type="protein sequence ID" value="VDL93563.1"/>
    <property type="molecule type" value="Genomic_DNA"/>
</dbReference>
<proteinExistence type="predicted"/>
<evidence type="ECO:0000313" key="2">
    <source>
        <dbReference type="EMBL" id="VDL93563.1"/>
    </source>
</evidence>
<reference evidence="4" key="1">
    <citation type="submission" date="2016-06" db="UniProtKB">
        <authorList>
            <consortium name="WormBaseParasite"/>
        </authorList>
    </citation>
    <scope>IDENTIFICATION</scope>
</reference>
<dbReference type="Proteomes" id="UP000275846">
    <property type="component" value="Unassembled WGS sequence"/>
</dbReference>
<organism evidence="4">
    <name type="scientific">Schistocephalus solidus</name>
    <name type="common">Tapeworm</name>
    <dbReference type="NCBI Taxonomy" id="70667"/>
    <lineage>
        <taxon>Eukaryota</taxon>
        <taxon>Metazoa</taxon>
        <taxon>Spiralia</taxon>
        <taxon>Lophotrochozoa</taxon>
        <taxon>Platyhelminthes</taxon>
        <taxon>Cestoda</taxon>
        <taxon>Eucestoda</taxon>
        <taxon>Diphyllobothriidea</taxon>
        <taxon>Diphyllobothriidae</taxon>
        <taxon>Schistocephalus</taxon>
    </lineage>
</organism>
<dbReference type="AlphaFoldDB" id="A0A183SSI0"/>
<name>A0A183SSI0_SCHSO</name>
<sequence length="94" mass="10650">PRLADRKIRGRKTQTNNNTPRPHPPRHTLQAAGVSPLTLAAWNVRSLLENTRRNRPERRTAIVTREMARYTVDIAAHSETRFSEQGQLEEVGAG</sequence>
<evidence type="ECO:0000256" key="1">
    <source>
        <dbReference type="SAM" id="MobiDB-lite"/>
    </source>
</evidence>
<evidence type="ECO:0000313" key="4">
    <source>
        <dbReference type="WBParaSite" id="SSLN_0000741301-mRNA-1"/>
    </source>
</evidence>
<accession>A0A183SSI0</accession>
<dbReference type="WBParaSite" id="SSLN_0000741301-mRNA-1">
    <property type="protein sequence ID" value="SSLN_0000741301-mRNA-1"/>
    <property type="gene ID" value="SSLN_0000741301"/>
</dbReference>
<keyword evidence="3" id="KW-1185">Reference proteome</keyword>
<evidence type="ECO:0000313" key="3">
    <source>
        <dbReference type="Proteomes" id="UP000275846"/>
    </source>
</evidence>
<gene>
    <name evidence="2" type="ORF">SSLN_LOCUS7178</name>
</gene>
<feature type="region of interest" description="Disordered" evidence="1">
    <location>
        <begin position="1"/>
        <end position="29"/>
    </location>
</feature>
<protein>
    <submittedName>
        <fullName evidence="4">Endonuclease</fullName>
    </submittedName>
</protein>